<evidence type="ECO:0000259" key="10">
    <source>
        <dbReference type="Pfam" id="PF17405"/>
    </source>
</evidence>
<reference evidence="13" key="1">
    <citation type="journal article" date="2023" name="Mol. Phylogenet. Evol.">
        <title>Genome-scale phylogeny and comparative genomics of the fungal order Sordariales.</title>
        <authorList>
            <person name="Hensen N."/>
            <person name="Bonometti L."/>
            <person name="Westerberg I."/>
            <person name="Brannstrom I.O."/>
            <person name="Guillou S."/>
            <person name="Cros-Aarteil S."/>
            <person name="Calhoun S."/>
            <person name="Haridas S."/>
            <person name="Kuo A."/>
            <person name="Mondo S."/>
            <person name="Pangilinan J."/>
            <person name="Riley R."/>
            <person name="LaButti K."/>
            <person name="Andreopoulos B."/>
            <person name="Lipzen A."/>
            <person name="Chen C."/>
            <person name="Yan M."/>
            <person name="Daum C."/>
            <person name="Ng V."/>
            <person name="Clum A."/>
            <person name="Steindorff A."/>
            <person name="Ohm R.A."/>
            <person name="Martin F."/>
            <person name="Silar P."/>
            <person name="Natvig D.O."/>
            <person name="Lalanne C."/>
            <person name="Gautier V."/>
            <person name="Ament-Velasquez S.L."/>
            <person name="Kruys A."/>
            <person name="Hutchinson M.I."/>
            <person name="Powell A.J."/>
            <person name="Barry K."/>
            <person name="Miller A.N."/>
            <person name="Grigoriev I.V."/>
            <person name="Debuchy R."/>
            <person name="Gladieux P."/>
            <person name="Hiltunen Thoren M."/>
            <person name="Johannesson H."/>
        </authorList>
    </citation>
    <scope>NUCLEOTIDE SEQUENCE</scope>
    <source>
        <strain evidence="13">CBS 359.72</strain>
    </source>
</reference>
<evidence type="ECO:0000259" key="9">
    <source>
        <dbReference type="Pfam" id="PF17404"/>
    </source>
</evidence>
<evidence type="ECO:0000313" key="13">
    <source>
        <dbReference type="EMBL" id="KAK4249989.1"/>
    </source>
</evidence>
<proteinExistence type="inferred from homology"/>
<dbReference type="GO" id="GO:0006364">
    <property type="term" value="P:rRNA processing"/>
    <property type="evidence" value="ECO:0007669"/>
    <property type="project" value="UniProtKB-KW"/>
</dbReference>
<feature type="domain" description="Nrap protein" evidence="12">
    <location>
        <begin position="966"/>
        <end position="1115"/>
    </location>
</feature>
<dbReference type="Pfam" id="PF17405">
    <property type="entry name" value="Nrap_D4"/>
    <property type="match status" value="1"/>
</dbReference>
<comment type="subcellular location">
    <subcellularLocation>
        <location evidence="1 5">Nucleus</location>
        <location evidence="1 5">Nucleolus</location>
    </subcellularLocation>
</comment>
<evidence type="ECO:0000256" key="3">
    <source>
        <dbReference type="ARBA" id="ARBA00022884"/>
    </source>
</evidence>
<dbReference type="Pfam" id="PF17403">
    <property type="entry name" value="Nrap_D2"/>
    <property type="match status" value="1"/>
</dbReference>
<dbReference type="Pfam" id="PF17404">
    <property type="entry name" value="Nrap_D3"/>
    <property type="match status" value="1"/>
</dbReference>
<dbReference type="InterPro" id="IPR035367">
    <property type="entry name" value="Nrap_D2"/>
</dbReference>
<dbReference type="Proteomes" id="UP001303647">
    <property type="component" value="Unassembled WGS sequence"/>
</dbReference>
<feature type="region of interest" description="Disordered" evidence="6">
    <location>
        <begin position="1072"/>
        <end position="1094"/>
    </location>
</feature>
<feature type="domain" description="Nrap protein" evidence="7">
    <location>
        <begin position="138"/>
        <end position="286"/>
    </location>
</feature>
<evidence type="ECO:0000259" key="11">
    <source>
        <dbReference type="Pfam" id="PF17406"/>
    </source>
</evidence>
<feature type="domain" description="Nrap protein" evidence="9">
    <location>
        <begin position="434"/>
        <end position="591"/>
    </location>
</feature>
<organism evidence="13 14">
    <name type="scientific">Corynascus novoguineensis</name>
    <dbReference type="NCBI Taxonomy" id="1126955"/>
    <lineage>
        <taxon>Eukaryota</taxon>
        <taxon>Fungi</taxon>
        <taxon>Dikarya</taxon>
        <taxon>Ascomycota</taxon>
        <taxon>Pezizomycotina</taxon>
        <taxon>Sordariomycetes</taxon>
        <taxon>Sordariomycetidae</taxon>
        <taxon>Sordariales</taxon>
        <taxon>Chaetomiaceae</taxon>
        <taxon>Corynascus</taxon>
    </lineage>
</organism>
<evidence type="ECO:0000313" key="14">
    <source>
        <dbReference type="Proteomes" id="UP001303647"/>
    </source>
</evidence>
<keyword evidence="14" id="KW-1185">Reference proteome</keyword>
<dbReference type="InterPro" id="IPR035370">
    <property type="entry name" value="Nrap_D5"/>
</dbReference>
<dbReference type="AlphaFoldDB" id="A0AAN7CX30"/>
<feature type="domain" description="Nrap protein" evidence="8">
    <location>
        <begin position="289"/>
        <end position="428"/>
    </location>
</feature>
<dbReference type="Pfam" id="PF17406">
    <property type="entry name" value="Nrap_D5"/>
    <property type="match status" value="1"/>
</dbReference>
<evidence type="ECO:0000256" key="1">
    <source>
        <dbReference type="ARBA" id="ARBA00004604"/>
    </source>
</evidence>
<evidence type="ECO:0000259" key="12">
    <source>
        <dbReference type="Pfam" id="PF17407"/>
    </source>
</evidence>
<accession>A0AAN7CX30</accession>
<reference evidence="13" key="2">
    <citation type="submission" date="2023-05" db="EMBL/GenBank/DDBJ databases">
        <authorList>
            <consortium name="Lawrence Berkeley National Laboratory"/>
            <person name="Steindorff A."/>
            <person name="Hensen N."/>
            <person name="Bonometti L."/>
            <person name="Westerberg I."/>
            <person name="Brannstrom I.O."/>
            <person name="Guillou S."/>
            <person name="Cros-Aarteil S."/>
            <person name="Calhoun S."/>
            <person name="Haridas S."/>
            <person name="Kuo A."/>
            <person name="Mondo S."/>
            <person name="Pangilinan J."/>
            <person name="Riley R."/>
            <person name="Labutti K."/>
            <person name="Andreopoulos B."/>
            <person name="Lipzen A."/>
            <person name="Chen C."/>
            <person name="Yanf M."/>
            <person name="Daum C."/>
            <person name="Ng V."/>
            <person name="Clum A."/>
            <person name="Ohm R."/>
            <person name="Martin F."/>
            <person name="Silar P."/>
            <person name="Natvig D."/>
            <person name="Lalanne C."/>
            <person name="Gautier V."/>
            <person name="Ament-Velasquez S.L."/>
            <person name="Kruys A."/>
            <person name="Hutchinson M.I."/>
            <person name="Powell A.J."/>
            <person name="Barry K."/>
            <person name="Miller A.N."/>
            <person name="Grigoriev I.V."/>
            <person name="Debuchy R."/>
            <person name="Gladieux P."/>
            <person name="Thoren M.H."/>
            <person name="Johannesson H."/>
        </authorList>
    </citation>
    <scope>NUCLEOTIDE SEQUENCE</scope>
    <source>
        <strain evidence="13">CBS 359.72</strain>
    </source>
</reference>
<dbReference type="PANTHER" id="PTHR17972:SF0">
    <property type="entry name" value="NUCLEOLAR PROTEIN 6"/>
    <property type="match status" value="1"/>
</dbReference>
<name>A0AAN7CX30_9PEZI</name>
<evidence type="ECO:0000256" key="2">
    <source>
        <dbReference type="ARBA" id="ARBA00006674"/>
    </source>
</evidence>
<dbReference type="GO" id="GO:0032040">
    <property type="term" value="C:small-subunit processome"/>
    <property type="evidence" value="ECO:0007669"/>
    <property type="project" value="TreeGrafter"/>
</dbReference>
<keyword evidence="4 5" id="KW-0539">Nucleus</keyword>
<evidence type="ECO:0000259" key="7">
    <source>
        <dbReference type="Pfam" id="PF03813"/>
    </source>
</evidence>
<evidence type="ECO:0000256" key="6">
    <source>
        <dbReference type="SAM" id="MobiDB-lite"/>
    </source>
</evidence>
<evidence type="ECO:0000256" key="4">
    <source>
        <dbReference type="ARBA" id="ARBA00023242"/>
    </source>
</evidence>
<protein>
    <recommendedName>
        <fullName evidence="5">U3 small nucleolar RNA-associated protein 22</fullName>
    </recommendedName>
</protein>
<dbReference type="InterPro" id="IPR005554">
    <property type="entry name" value="NOL6/Upt22"/>
</dbReference>
<evidence type="ECO:0000256" key="5">
    <source>
        <dbReference type="RuleBase" id="RU364032"/>
    </source>
</evidence>
<dbReference type="Gene3D" id="1.10.1410.10">
    <property type="match status" value="1"/>
</dbReference>
<sequence>MDLAPAKRRKLDHSQDGAEMVLQSAASTGLSKSRAFVLESDELLDSVRLDYGTALDGADDLLHRIKGAIESIKPHDALPIGQATYKLEKKHKIKVPFPDPQPQENSNYKVAFAKPSQFNVVGSYVSKTMIKAQKDHGVDMVIVIPEEILQEKDYLDLRYFYKRAYYLSVVASSLQKELGSEAQLSYEYLNGNPLCPVLAIQPNGSKAKESTTSDNKGALDFRIRILPCAPDGFFPKAKLHLGATLVRKNRDGDSNKLEPTTFYNSTLVAETCFLPYLKVLRQAEKKCAAFKNACILGRIWLQQRGFGGEISQGGFGHFEWAVLLALLLQGGETKALSASLSATQLFKALIQYLSVTNFAEKPCVFGPGRPDLESYLGSTPILYDSARQLNIAFKMGPWSAALLHQHAKWTRSLLANNAVDQFNPTFIFKSDVPSHSFDLIARLKIDEVPEDTSTDSRGLAWQISNKAYQTLQRALVDKEMGERARLIHIQTPACRRSWAITEGPEPRAKSSLQIGILFDPINMARTVDRGPSAGPSAEERAACEDFRRFWGDKAELRRFERDTIRETLIWTSTTPFDLCEEIIRYILGRHLRIGQLHDEITVYGDGLPSLLSLKPADSALFNVAKKAFGAFERDIRDLDDLPLRVRQIAPICPELRQASVKTPTFGSSKSGPRPLECVISFEASGKWPESLVAIQRTKVAFLLMIGNLLENSKPGELKTHVGLEDAKFETENLACLDVVYESGASFRLRIHSDLEESLLERQVKDKTAEQYLRQRATTLLATFRRLYTHLPLHNQYISTCATRFPALSPTIRLVKHWFNAHKLSYHFTEEFIELVVLHVFLSPYPWDAPTSVNTGFMRTLSFLSHWDWRSEPLILDTSGEMAAAERSSIATRLEAWRKIDPNMNHTVLFVATAQEPSGVAWTAADGQAKPSKVVAARMTSLAKSASRLVREQGVELDHRRLFVPSLKEYDVLIHLNSKVLKSTLKTYANIDPEEEEEIARPKFKNLDERTGQEPLPLAQHPAELFLEHLNTAYGGPLVFFRGGVEDNTIGAIWNPQMQRRNFRINLPTSYRPVAGKKRSKDDEDEDDNGGDLVDVNKGAILSEIARIGADLVEKIEVKGA</sequence>
<gene>
    <name evidence="13" type="ORF">C7999DRAFT_29456</name>
</gene>
<feature type="domain" description="Nrap protein" evidence="10">
    <location>
        <begin position="616"/>
        <end position="801"/>
    </location>
</feature>
<evidence type="ECO:0000259" key="8">
    <source>
        <dbReference type="Pfam" id="PF17403"/>
    </source>
</evidence>
<keyword evidence="5" id="KW-0690">Ribosome biogenesis</keyword>
<dbReference type="Pfam" id="PF03813">
    <property type="entry name" value="Nrap"/>
    <property type="match status" value="1"/>
</dbReference>
<dbReference type="InterPro" id="IPR035371">
    <property type="entry name" value="Nrap_D6"/>
</dbReference>
<dbReference type="InterPro" id="IPR035082">
    <property type="entry name" value="Nrap_D1"/>
</dbReference>
<dbReference type="Pfam" id="PF17407">
    <property type="entry name" value="Nrap_D6"/>
    <property type="match status" value="1"/>
</dbReference>
<dbReference type="GO" id="GO:0003723">
    <property type="term" value="F:RNA binding"/>
    <property type="evidence" value="ECO:0007669"/>
    <property type="project" value="UniProtKB-KW"/>
</dbReference>
<dbReference type="EMBL" id="MU857617">
    <property type="protein sequence ID" value="KAK4249989.1"/>
    <property type="molecule type" value="Genomic_DNA"/>
</dbReference>
<dbReference type="GO" id="GO:0032545">
    <property type="term" value="C:CURI complex"/>
    <property type="evidence" value="ECO:0007669"/>
    <property type="project" value="TreeGrafter"/>
</dbReference>
<dbReference type="Gene3D" id="3.30.70.3030">
    <property type="match status" value="1"/>
</dbReference>
<feature type="domain" description="Nrap protein" evidence="11">
    <location>
        <begin position="804"/>
        <end position="964"/>
    </location>
</feature>
<dbReference type="GO" id="GO:0034456">
    <property type="term" value="C:UTP-C complex"/>
    <property type="evidence" value="ECO:0007669"/>
    <property type="project" value="TreeGrafter"/>
</dbReference>
<dbReference type="PANTHER" id="PTHR17972">
    <property type="entry name" value="NUCLEOLAR RNA-ASSOCIATED PROTEIN"/>
    <property type="match status" value="1"/>
</dbReference>
<keyword evidence="5" id="KW-0698">rRNA processing</keyword>
<dbReference type="InterPro" id="IPR035368">
    <property type="entry name" value="Nrap_D3"/>
</dbReference>
<comment type="caution">
    <text evidence="13">The sequence shown here is derived from an EMBL/GenBank/DDBJ whole genome shotgun (WGS) entry which is preliminary data.</text>
</comment>
<keyword evidence="3 5" id="KW-0694">RNA-binding</keyword>
<comment type="similarity">
    <text evidence="2 5">Belongs to the NRAP family.</text>
</comment>
<keyword evidence="5" id="KW-0687">Ribonucleoprotein</keyword>
<dbReference type="GO" id="GO:0006409">
    <property type="term" value="P:tRNA export from nucleus"/>
    <property type="evidence" value="ECO:0007669"/>
    <property type="project" value="TreeGrafter"/>
</dbReference>
<dbReference type="InterPro" id="IPR035369">
    <property type="entry name" value="Nrap_D4"/>
</dbReference>